<evidence type="ECO:0000313" key="7">
    <source>
        <dbReference type="EMBL" id="KAF0770642.1"/>
    </source>
</evidence>
<dbReference type="Proteomes" id="UP000478052">
    <property type="component" value="Unassembled WGS sequence"/>
</dbReference>
<keyword evidence="8" id="KW-1185">Reference proteome</keyword>
<dbReference type="Pfam" id="PF15912">
    <property type="entry name" value="VIR_N"/>
    <property type="match status" value="1"/>
</dbReference>
<dbReference type="GO" id="GO:0006397">
    <property type="term" value="P:mRNA processing"/>
    <property type="evidence" value="ECO:0007669"/>
    <property type="project" value="UniProtKB-KW"/>
</dbReference>
<evidence type="ECO:0000313" key="8">
    <source>
        <dbReference type="Proteomes" id="UP000478052"/>
    </source>
</evidence>
<evidence type="ECO:0000256" key="4">
    <source>
        <dbReference type="ARBA" id="ARBA00023187"/>
    </source>
</evidence>
<keyword evidence="4" id="KW-0508">mRNA splicing</keyword>
<accession>A0A6G0ZHT3</accession>
<dbReference type="InterPro" id="IPR026736">
    <property type="entry name" value="Virilizer"/>
</dbReference>
<gene>
    <name evidence="7" type="ORF">FWK35_00006184</name>
</gene>
<sequence>AKAVSVTDANQSVITSFVSRTHYAPVAIPSISLKASVSVSESLKSLQRRARTSPFNSMCKPNKSEKCVVAAETIFRSFVIAKKLESSEVIFQNPVNITDIHILSPSMCSNTPSGGIILGVTDPGKIQIKFQCNNVDEESASANVDLGELNYEENINTKLPCDNEIWTNRLIVQGKFSILTIVVYGIVNDLKAEFTQKKDPSTITIPPLFDGPIDMTGVEYIPDSVMERIDAEVEREFDKLSGVRQNNH</sequence>
<comment type="caution">
    <text evidence="7">The sequence shown here is derived from an EMBL/GenBank/DDBJ whole genome shotgun (WGS) entry which is preliminary data.</text>
</comment>
<organism evidence="7 8">
    <name type="scientific">Aphis craccivora</name>
    <name type="common">Cowpea aphid</name>
    <dbReference type="NCBI Taxonomy" id="307492"/>
    <lineage>
        <taxon>Eukaryota</taxon>
        <taxon>Metazoa</taxon>
        <taxon>Ecdysozoa</taxon>
        <taxon>Arthropoda</taxon>
        <taxon>Hexapoda</taxon>
        <taxon>Insecta</taxon>
        <taxon>Pterygota</taxon>
        <taxon>Neoptera</taxon>
        <taxon>Paraneoptera</taxon>
        <taxon>Hemiptera</taxon>
        <taxon>Sternorrhyncha</taxon>
        <taxon>Aphidomorpha</taxon>
        <taxon>Aphidoidea</taxon>
        <taxon>Aphididae</taxon>
        <taxon>Aphidini</taxon>
        <taxon>Aphis</taxon>
        <taxon>Aphis</taxon>
    </lineage>
</organism>
<evidence type="ECO:0000256" key="5">
    <source>
        <dbReference type="ARBA" id="ARBA00023242"/>
    </source>
</evidence>
<dbReference type="GO" id="GO:0005634">
    <property type="term" value="C:nucleus"/>
    <property type="evidence" value="ECO:0007669"/>
    <property type="project" value="UniProtKB-SubCell"/>
</dbReference>
<keyword evidence="3" id="KW-0507">mRNA processing</keyword>
<protein>
    <submittedName>
        <fullName evidence="7">Protein virilizer</fullName>
    </submittedName>
</protein>
<comment type="subcellular location">
    <subcellularLocation>
        <location evidence="1">Nucleus</location>
    </subcellularLocation>
</comment>
<name>A0A6G0ZHT3_APHCR</name>
<evidence type="ECO:0000256" key="2">
    <source>
        <dbReference type="ARBA" id="ARBA00008371"/>
    </source>
</evidence>
<evidence type="ECO:0000259" key="6">
    <source>
        <dbReference type="Pfam" id="PF15912"/>
    </source>
</evidence>
<dbReference type="OrthoDB" id="2011702at2759"/>
<dbReference type="PANTHER" id="PTHR23185">
    <property type="entry name" value="PROTEIN VIRILIZER HOMOLOG"/>
    <property type="match status" value="1"/>
</dbReference>
<reference evidence="7 8" key="1">
    <citation type="submission" date="2019-08" db="EMBL/GenBank/DDBJ databases">
        <title>Whole genome of Aphis craccivora.</title>
        <authorList>
            <person name="Voronova N.V."/>
            <person name="Shulinski R.S."/>
            <person name="Bandarenka Y.V."/>
            <person name="Zhorov D.G."/>
            <person name="Warner D."/>
        </authorList>
    </citation>
    <scope>NUCLEOTIDE SEQUENCE [LARGE SCALE GENOMIC DNA]</scope>
    <source>
        <strain evidence="7">180601</strain>
        <tissue evidence="7">Whole Body</tissue>
    </source>
</reference>
<feature type="non-terminal residue" evidence="7">
    <location>
        <position position="1"/>
    </location>
</feature>
<dbReference type="GO" id="GO:0008380">
    <property type="term" value="P:RNA splicing"/>
    <property type="evidence" value="ECO:0007669"/>
    <property type="project" value="UniProtKB-KW"/>
</dbReference>
<keyword evidence="5" id="KW-0539">Nucleus</keyword>
<dbReference type="PANTHER" id="PTHR23185:SF0">
    <property type="entry name" value="PROTEIN VIRILIZER HOMOLOG"/>
    <property type="match status" value="1"/>
</dbReference>
<dbReference type="EMBL" id="VUJU01000402">
    <property type="protein sequence ID" value="KAF0770642.1"/>
    <property type="molecule type" value="Genomic_DNA"/>
</dbReference>
<dbReference type="GO" id="GO:0003723">
    <property type="term" value="F:RNA binding"/>
    <property type="evidence" value="ECO:0007669"/>
    <property type="project" value="TreeGrafter"/>
</dbReference>
<evidence type="ECO:0000256" key="1">
    <source>
        <dbReference type="ARBA" id="ARBA00004123"/>
    </source>
</evidence>
<dbReference type="InterPro" id="IPR031801">
    <property type="entry name" value="VIR_N"/>
</dbReference>
<dbReference type="AlphaFoldDB" id="A0A6G0ZHT3"/>
<feature type="domain" description="Virilizer N-terminal" evidence="6">
    <location>
        <begin position="89"/>
        <end position="207"/>
    </location>
</feature>
<proteinExistence type="inferred from homology"/>
<dbReference type="GO" id="GO:0036396">
    <property type="term" value="C:RNA N6-methyladenosine methyltransferase complex"/>
    <property type="evidence" value="ECO:0007669"/>
    <property type="project" value="TreeGrafter"/>
</dbReference>
<evidence type="ECO:0000256" key="3">
    <source>
        <dbReference type="ARBA" id="ARBA00022664"/>
    </source>
</evidence>
<comment type="similarity">
    <text evidence="2">Belongs to the vir family.</text>
</comment>